<dbReference type="PANTHER" id="PTHR10102">
    <property type="entry name" value="DNA-DIRECTED RNA POLYMERASE, MITOCHONDRIAL"/>
    <property type="match status" value="1"/>
</dbReference>
<evidence type="ECO:0000256" key="4">
    <source>
        <dbReference type="ARBA" id="ARBA00022679"/>
    </source>
</evidence>
<sequence>MMLTTLYCRRAGLTFAAVHDCYWTHACGVDKMNEFCRDQFIALYNQPIIEDLSQSMKKFLHKDLPSDEFLELDDLFTPKFKRGELNIEDIRNSVYFFS</sequence>
<dbReference type="SUPFAM" id="SSF56672">
    <property type="entry name" value="DNA/RNA polymerases"/>
    <property type="match status" value="1"/>
</dbReference>
<dbReference type="InterPro" id="IPR043502">
    <property type="entry name" value="DNA/RNA_pol_sf"/>
</dbReference>
<keyword evidence="9" id="KW-1185">Reference proteome</keyword>
<evidence type="ECO:0000256" key="5">
    <source>
        <dbReference type="ARBA" id="ARBA00022695"/>
    </source>
</evidence>
<proteinExistence type="inferred from homology"/>
<evidence type="ECO:0000256" key="2">
    <source>
        <dbReference type="ARBA" id="ARBA00012418"/>
    </source>
</evidence>
<organism evidence="9 10">
    <name type="scientific">Acrobeloides nanus</name>
    <dbReference type="NCBI Taxonomy" id="290746"/>
    <lineage>
        <taxon>Eukaryota</taxon>
        <taxon>Metazoa</taxon>
        <taxon>Ecdysozoa</taxon>
        <taxon>Nematoda</taxon>
        <taxon>Chromadorea</taxon>
        <taxon>Rhabditida</taxon>
        <taxon>Tylenchina</taxon>
        <taxon>Cephalobomorpha</taxon>
        <taxon>Cephaloboidea</taxon>
        <taxon>Cephalobidae</taxon>
        <taxon>Acrobeloides</taxon>
    </lineage>
</organism>
<dbReference type="GO" id="GO:0003899">
    <property type="term" value="F:DNA-directed RNA polymerase activity"/>
    <property type="evidence" value="ECO:0007669"/>
    <property type="project" value="UniProtKB-EC"/>
</dbReference>
<dbReference type="Gene3D" id="3.30.70.370">
    <property type="match status" value="1"/>
</dbReference>
<feature type="domain" description="DNA-directed RNA polymerase C-terminal" evidence="8">
    <location>
        <begin position="1"/>
        <end position="64"/>
    </location>
</feature>
<reference evidence="10" key="1">
    <citation type="submission" date="2022-11" db="UniProtKB">
        <authorList>
            <consortium name="WormBaseParasite"/>
        </authorList>
    </citation>
    <scope>IDENTIFICATION</scope>
</reference>
<evidence type="ECO:0000256" key="7">
    <source>
        <dbReference type="ARBA" id="ARBA00048552"/>
    </source>
</evidence>
<dbReference type="InterPro" id="IPR046950">
    <property type="entry name" value="DNA-dir_Rpol_C_phage-type"/>
</dbReference>
<dbReference type="PANTHER" id="PTHR10102:SF0">
    <property type="entry name" value="DNA-DIRECTED RNA POLYMERASE, MITOCHONDRIAL"/>
    <property type="match status" value="1"/>
</dbReference>
<name>A0A914CHN8_9BILA</name>
<dbReference type="EC" id="2.7.7.6" evidence="2"/>
<dbReference type="InterPro" id="IPR002092">
    <property type="entry name" value="DNA-dir_Rpol_phage-type"/>
</dbReference>
<dbReference type="Pfam" id="PF00940">
    <property type="entry name" value="RNA_pol"/>
    <property type="match status" value="1"/>
</dbReference>
<dbReference type="Proteomes" id="UP000887540">
    <property type="component" value="Unplaced"/>
</dbReference>
<keyword evidence="5" id="KW-0548">Nucleotidyltransferase</keyword>
<dbReference type="AlphaFoldDB" id="A0A914CHN8"/>
<evidence type="ECO:0000256" key="6">
    <source>
        <dbReference type="ARBA" id="ARBA00023163"/>
    </source>
</evidence>
<protein>
    <recommendedName>
        <fullName evidence="2">DNA-directed RNA polymerase</fullName>
        <ecNumber evidence="2">2.7.7.6</ecNumber>
    </recommendedName>
</protein>
<dbReference type="GO" id="GO:0034245">
    <property type="term" value="C:mitochondrial DNA-directed RNA polymerase complex"/>
    <property type="evidence" value="ECO:0007669"/>
    <property type="project" value="TreeGrafter"/>
</dbReference>
<evidence type="ECO:0000313" key="9">
    <source>
        <dbReference type="Proteomes" id="UP000887540"/>
    </source>
</evidence>
<evidence type="ECO:0000256" key="3">
    <source>
        <dbReference type="ARBA" id="ARBA00022478"/>
    </source>
</evidence>
<keyword evidence="6" id="KW-0804">Transcription</keyword>
<evidence type="ECO:0000256" key="1">
    <source>
        <dbReference type="ARBA" id="ARBA00009493"/>
    </source>
</evidence>
<evidence type="ECO:0000313" key="10">
    <source>
        <dbReference type="WBParaSite" id="ACRNAN_scaffold10483.g29597.t1"/>
    </source>
</evidence>
<keyword evidence="3" id="KW-0240">DNA-directed RNA polymerase</keyword>
<keyword evidence="4" id="KW-0808">Transferase</keyword>
<comment type="catalytic activity">
    <reaction evidence="7">
        <text>RNA(n) + a ribonucleoside 5'-triphosphate = RNA(n+1) + diphosphate</text>
        <dbReference type="Rhea" id="RHEA:21248"/>
        <dbReference type="Rhea" id="RHEA-COMP:14527"/>
        <dbReference type="Rhea" id="RHEA-COMP:17342"/>
        <dbReference type="ChEBI" id="CHEBI:33019"/>
        <dbReference type="ChEBI" id="CHEBI:61557"/>
        <dbReference type="ChEBI" id="CHEBI:140395"/>
        <dbReference type="EC" id="2.7.7.6"/>
    </reaction>
</comment>
<evidence type="ECO:0000259" key="8">
    <source>
        <dbReference type="Pfam" id="PF00940"/>
    </source>
</evidence>
<accession>A0A914CHN8</accession>
<dbReference type="WBParaSite" id="ACRNAN_scaffold10483.g29597.t1">
    <property type="protein sequence ID" value="ACRNAN_scaffold10483.g29597.t1"/>
    <property type="gene ID" value="ACRNAN_scaffold10483.g29597"/>
</dbReference>
<dbReference type="GO" id="GO:0006390">
    <property type="term" value="P:mitochondrial transcription"/>
    <property type="evidence" value="ECO:0007669"/>
    <property type="project" value="TreeGrafter"/>
</dbReference>
<comment type="similarity">
    <text evidence="1">Belongs to the phage and mitochondrial RNA polymerase family.</text>
</comment>
<dbReference type="GO" id="GO:0001018">
    <property type="term" value="F:mitochondrial promoter sequence-specific DNA binding"/>
    <property type="evidence" value="ECO:0007669"/>
    <property type="project" value="TreeGrafter"/>
</dbReference>